<evidence type="ECO:0008006" key="5">
    <source>
        <dbReference type="Google" id="ProtNLM"/>
    </source>
</evidence>
<dbReference type="InterPro" id="IPR032118">
    <property type="entry name" value="Phage_holin_HP1"/>
</dbReference>
<organism evidence="3 4">
    <name type="scientific">Pseudomonas phage ZC03</name>
    <dbReference type="NCBI Taxonomy" id="1622115"/>
    <lineage>
        <taxon>Viruses</taxon>
        <taxon>Duplodnaviria</taxon>
        <taxon>Heunggongvirae</taxon>
        <taxon>Uroviricota</taxon>
        <taxon>Caudoviricetes</taxon>
        <taxon>Schitoviridae</taxon>
        <taxon>Zicotriavirus</taxon>
        <taxon>Zicotriavirus ZC03</taxon>
    </lineage>
</organism>
<reference evidence="3 4" key="1">
    <citation type="journal article" date="2017" name="BMC Genomics">
        <title>Three novel Pseudomonas phages isolated from composting provide insights into the evolution and diversity of tailed phages.</title>
        <authorList>
            <person name="Amgarten D."/>
            <person name="Martins L.F."/>
            <person name="Lombardi K.C."/>
            <person name="Antunes L.P."/>
            <person name="de Souza A.P.S."/>
            <person name="Nicastro G.G."/>
            <person name="Kitajima E.W."/>
            <person name="Quaggio R.B."/>
            <person name="Upton C."/>
            <person name="Setubal J.C."/>
            <person name="da Silva A.M."/>
        </authorList>
    </citation>
    <scope>NUCLEOTIDE SEQUENCE [LARGE SCALE GENOMIC DNA]</scope>
</reference>
<evidence type="ECO:0000313" key="4">
    <source>
        <dbReference type="Proteomes" id="UP000222072"/>
    </source>
</evidence>
<evidence type="ECO:0000313" key="3">
    <source>
        <dbReference type="EMBL" id="AMD43414.1"/>
    </source>
</evidence>
<gene>
    <name evidence="3" type="ORF">ZC03_027</name>
</gene>
<keyword evidence="2" id="KW-0812">Transmembrane</keyword>
<feature type="coiled-coil region" evidence="1">
    <location>
        <begin position="62"/>
        <end position="89"/>
    </location>
</feature>
<keyword evidence="2" id="KW-1133">Transmembrane helix</keyword>
<evidence type="ECO:0000256" key="2">
    <source>
        <dbReference type="SAM" id="Phobius"/>
    </source>
</evidence>
<dbReference type="EMBL" id="KU356690">
    <property type="protein sequence ID" value="AMD43414.1"/>
    <property type="molecule type" value="Genomic_DNA"/>
</dbReference>
<sequence length="108" mass="12230">MKPLENVGSSTVDSTMISLGTKSMGGGTISLILGYLSSSGFAVLLGIILTVLGFAFNLYFQRRQNLRNKEKWELEKAQLQEEERRRQELHALRMEKLRAGVSMYEEEC</sequence>
<keyword evidence="4" id="KW-1185">Reference proteome</keyword>
<name>A0A1L2C932_9CAUD</name>
<feature type="transmembrane region" description="Helical" evidence="2">
    <location>
        <begin position="32"/>
        <end position="60"/>
    </location>
</feature>
<dbReference type="Proteomes" id="UP000222072">
    <property type="component" value="Segment"/>
</dbReference>
<accession>A0A1L2C932</accession>
<proteinExistence type="predicted"/>
<dbReference type="Pfam" id="PF16080">
    <property type="entry name" value="Phage_holin_2_3"/>
    <property type="match status" value="1"/>
</dbReference>
<keyword evidence="2" id="KW-0472">Membrane</keyword>
<evidence type="ECO:0000256" key="1">
    <source>
        <dbReference type="SAM" id="Coils"/>
    </source>
</evidence>
<keyword evidence="1" id="KW-0175">Coiled coil</keyword>
<protein>
    <recommendedName>
        <fullName evidence="5">Holin</fullName>
    </recommendedName>
</protein>